<dbReference type="RefSeq" id="WP_093995673.1">
    <property type="nucleotide sequence ID" value="NZ_FXYD01000002.1"/>
</dbReference>
<evidence type="ECO:0008006" key="3">
    <source>
        <dbReference type="Google" id="ProtNLM"/>
    </source>
</evidence>
<organism evidence="1 2">
    <name type="scientific">Octadecabacter ascidiaceicola</name>
    <dbReference type="NCBI Taxonomy" id="1655543"/>
    <lineage>
        <taxon>Bacteria</taxon>
        <taxon>Pseudomonadati</taxon>
        <taxon>Pseudomonadota</taxon>
        <taxon>Alphaproteobacteria</taxon>
        <taxon>Rhodobacterales</taxon>
        <taxon>Roseobacteraceae</taxon>
        <taxon>Octadecabacter</taxon>
    </lineage>
</organism>
<dbReference type="OrthoDB" id="7161229at2"/>
<gene>
    <name evidence="1" type="ORF">OCA8868_01213</name>
</gene>
<accession>A0A238K269</accession>
<name>A0A238K269_9RHOB</name>
<dbReference type="AlphaFoldDB" id="A0A238K269"/>
<reference evidence="2" key="1">
    <citation type="submission" date="2017-05" db="EMBL/GenBank/DDBJ databases">
        <authorList>
            <person name="Rodrigo-Torres L."/>
            <person name="Arahal R. D."/>
            <person name="Lucena T."/>
        </authorList>
    </citation>
    <scope>NUCLEOTIDE SEQUENCE [LARGE SCALE GENOMIC DNA]</scope>
    <source>
        <strain evidence="2">CECT 8868</strain>
    </source>
</reference>
<proteinExistence type="predicted"/>
<sequence>MRVLAAVLSVWAAGVAADHGTEEVMGDPNGANIAWAENFKAQIASCLNLGQQTNGGVAFVSVSFEMTPNARPAEYSIQLLNPTGRAGEAEGFEAARRAILRCGQPSYALPLDLFSQWRHVEISFPYFVPVSE</sequence>
<protein>
    <recommendedName>
        <fullName evidence="3">Gram-negative bacterial tonB protein</fullName>
    </recommendedName>
</protein>
<evidence type="ECO:0000313" key="2">
    <source>
        <dbReference type="Proteomes" id="UP000203464"/>
    </source>
</evidence>
<dbReference type="Proteomes" id="UP000203464">
    <property type="component" value="Unassembled WGS sequence"/>
</dbReference>
<keyword evidence="2" id="KW-1185">Reference proteome</keyword>
<evidence type="ECO:0000313" key="1">
    <source>
        <dbReference type="EMBL" id="SMX36989.1"/>
    </source>
</evidence>
<dbReference type="EMBL" id="FXYD01000002">
    <property type="protein sequence ID" value="SMX36989.1"/>
    <property type="molecule type" value="Genomic_DNA"/>
</dbReference>